<accession>A0AAW6T457</accession>
<evidence type="ECO:0000256" key="10">
    <source>
        <dbReference type="RuleBase" id="RU000594"/>
    </source>
</evidence>
<dbReference type="PROSITE" id="PS00855">
    <property type="entry name" value="SPASE_II"/>
    <property type="match status" value="1"/>
</dbReference>
<keyword evidence="3 9" id="KW-0645">Protease</keyword>
<dbReference type="NCBIfam" id="TIGR00077">
    <property type="entry name" value="lspA"/>
    <property type="match status" value="1"/>
</dbReference>
<comment type="subcellular location">
    <subcellularLocation>
        <location evidence="9">Cell membrane</location>
        <topology evidence="9">Multi-pass membrane protein</topology>
    </subcellularLocation>
</comment>
<dbReference type="AlphaFoldDB" id="A0AAW6T457"/>
<evidence type="ECO:0000256" key="2">
    <source>
        <dbReference type="ARBA" id="ARBA00022475"/>
    </source>
</evidence>
<evidence type="ECO:0000256" key="7">
    <source>
        <dbReference type="ARBA" id="ARBA00022989"/>
    </source>
</evidence>
<reference evidence="13 14" key="1">
    <citation type="submission" date="2023-04" db="EMBL/GenBank/DDBJ databases">
        <title>Klugiella caeni sp. nov. isolated from the sludge of biochemical tank.</title>
        <authorList>
            <person name="Geng K."/>
        </authorList>
    </citation>
    <scope>NUCLEOTIDE SEQUENCE [LARGE SCALE GENOMIC DNA]</scope>
    <source>
        <strain evidence="13 14">YN-L-19</strain>
    </source>
</reference>
<dbReference type="Proteomes" id="UP001321506">
    <property type="component" value="Unassembled WGS sequence"/>
</dbReference>
<dbReference type="PANTHER" id="PTHR33695:SF1">
    <property type="entry name" value="LIPOPROTEIN SIGNAL PEPTIDASE"/>
    <property type="match status" value="1"/>
</dbReference>
<gene>
    <name evidence="9 13" type="primary">lspA</name>
    <name evidence="13" type="ORF">QF206_04550</name>
</gene>
<feature type="region of interest" description="Disordered" evidence="12">
    <location>
        <begin position="179"/>
        <end position="200"/>
    </location>
</feature>
<keyword evidence="4 9" id="KW-0812">Transmembrane</keyword>
<dbReference type="Pfam" id="PF01252">
    <property type="entry name" value="Peptidase_A8"/>
    <property type="match status" value="1"/>
</dbReference>
<feature type="compositionally biased region" description="Basic and acidic residues" evidence="12">
    <location>
        <begin position="189"/>
        <end position="200"/>
    </location>
</feature>
<comment type="caution">
    <text evidence="13">The sequence shown here is derived from an EMBL/GenBank/DDBJ whole genome shotgun (WGS) entry which is preliminary data.</text>
</comment>
<comment type="function">
    <text evidence="9 10">This protein specifically catalyzes the removal of signal peptides from prolipoproteins.</text>
</comment>
<feature type="transmembrane region" description="Helical" evidence="9">
    <location>
        <begin position="140"/>
        <end position="167"/>
    </location>
</feature>
<dbReference type="GO" id="GO:0006508">
    <property type="term" value="P:proteolysis"/>
    <property type="evidence" value="ECO:0007669"/>
    <property type="project" value="UniProtKB-KW"/>
</dbReference>
<keyword evidence="8 9" id="KW-0472">Membrane</keyword>
<dbReference type="GO" id="GO:0005886">
    <property type="term" value="C:plasma membrane"/>
    <property type="evidence" value="ECO:0007669"/>
    <property type="project" value="UniProtKB-SubCell"/>
</dbReference>
<evidence type="ECO:0000256" key="8">
    <source>
        <dbReference type="ARBA" id="ARBA00023136"/>
    </source>
</evidence>
<comment type="catalytic activity">
    <reaction evidence="9 10">
        <text>Release of signal peptides from bacterial membrane prolipoproteins. Hydrolyzes -Xaa-Yaa-Zaa-|-(S,diacylglyceryl)Cys-, in which Xaa is hydrophobic (preferably Leu), and Yaa (Ala or Ser) and Zaa (Gly or Ala) have small, neutral side chains.</text>
        <dbReference type="EC" id="3.4.23.36"/>
    </reaction>
</comment>
<dbReference type="RefSeq" id="WP_281487983.1">
    <property type="nucleotide sequence ID" value="NZ_JASATX010000001.1"/>
</dbReference>
<name>A0AAW6T457_9MICO</name>
<dbReference type="InterPro" id="IPR001872">
    <property type="entry name" value="Peptidase_A8"/>
</dbReference>
<dbReference type="PRINTS" id="PR00781">
    <property type="entry name" value="LIPOSIGPTASE"/>
</dbReference>
<feature type="transmembrane region" description="Helical" evidence="9">
    <location>
        <begin position="16"/>
        <end position="34"/>
    </location>
</feature>
<keyword evidence="6 9" id="KW-0378">Hydrolase</keyword>
<dbReference type="PANTHER" id="PTHR33695">
    <property type="entry name" value="LIPOPROTEIN SIGNAL PEPTIDASE"/>
    <property type="match status" value="1"/>
</dbReference>
<dbReference type="EC" id="3.4.23.36" evidence="9"/>
<evidence type="ECO:0000256" key="4">
    <source>
        <dbReference type="ARBA" id="ARBA00022692"/>
    </source>
</evidence>
<evidence type="ECO:0000256" key="11">
    <source>
        <dbReference type="RuleBase" id="RU004181"/>
    </source>
</evidence>
<protein>
    <recommendedName>
        <fullName evidence="9">Lipoprotein signal peptidase</fullName>
        <ecNumber evidence="9">3.4.23.36</ecNumber>
    </recommendedName>
    <alternativeName>
        <fullName evidence="9">Prolipoprotein signal peptidase</fullName>
    </alternativeName>
    <alternativeName>
        <fullName evidence="9">Signal peptidase II</fullName>
        <shortName evidence="9">SPase II</shortName>
    </alternativeName>
</protein>
<sequence length="200" mass="21215">MAEAPEPGAVAPATRLSVRSLVLIVAVAIVAYALDQGSKLFVTSSLPLGEAVPVLGEVLEFRYVKNPGAAFSLGVGYTWIFSIAAAGVVVFVLLFARKIRSARWALLFGMLLGGTLGNLTDRLFREPSFGQGHVIDFIQVWGFPAIFNVADIFIVSSMVLFVLLTLLGVSLDGRRHASEAVAGSPTGSREPEPPSGAEDR</sequence>
<evidence type="ECO:0000256" key="3">
    <source>
        <dbReference type="ARBA" id="ARBA00022670"/>
    </source>
</evidence>
<dbReference type="GO" id="GO:0004190">
    <property type="term" value="F:aspartic-type endopeptidase activity"/>
    <property type="evidence" value="ECO:0007669"/>
    <property type="project" value="UniProtKB-UniRule"/>
</dbReference>
<feature type="active site" evidence="9">
    <location>
        <position position="151"/>
    </location>
</feature>
<dbReference type="HAMAP" id="MF_00161">
    <property type="entry name" value="LspA"/>
    <property type="match status" value="1"/>
</dbReference>
<evidence type="ECO:0000256" key="12">
    <source>
        <dbReference type="SAM" id="MobiDB-lite"/>
    </source>
</evidence>
<evidence type="ECO:0000256" key="6">
    <source>
        <dbReference type="ARBA" id="ARBA00022801"/>
    </source>
</evidence>
<evidence type="ECO:0000256" key="9">
    <source>
        <dbReference type="HAMAP-Rule" id="MF_00161"/>
    </source>
</evidence>
<feature type="transmembrane region" description="Helical" evidence="9">
    <location>
        <begin position="102"/>
        <end position="120"/>
    </location>
</feature>
<keyword evidence="2 9" id="KW-1003">Cell membrane</keyword>
<feature type="active site" evidence="9">
    <location>
        <position position="136"/>
    </location>
</feature>
<feature type="transmembrane region" description="Helical" evidence="9">
    <location>
        <begin position="69"/>
        <end position="95"/>
    </location>
</feature>
<evidence type="ECO:0000313" key="13">
    <source>
        <dbReference type="EMBL" id="MDI2098234.1"/>
    </source>
</evidence>
<evidence type="ECO:0000313" key="14">
    <source>
        <dbReference type="Proteomes" id="UP001321506"/>
    </source>
</evidence>
<dbReference type="EMBL" id="JASATX010000001">
    <property type="protein sequence ID" value="MDI2098234.1"/>
    <property type="molecule type" value="Genomic_DNA"/>
</dbReference>
<keyword evidence="14" id="KW-1185">Reference proteome</keyword>
<keyword evidence="5 9" id="KW-0064">Aspartyl protease</keyword>
<comment type="pathway">
    <text evidence="9">Protein modification; lipoprotein biosynthesis (signal peptide cleavage).</text>
</comment>
<evidence type="ECO:0000256" key="5">
    <source>
        <dbReference type="ARBA" id="ARBA00022750"/>
    </source>
</evidence>
<comment type="similarity">
    <text evidence="1 9 11">Belongs to the peptidase A8 family.</text>
</comment>
<proteinExistence type="inferred from homology"/>
<evidence type="ECO:0000256" key="1">
    <source>
        <dbReference type="ARBA" id="ARBA00006139"/>
    </source>
</evidence>
<keyword evidence="7 9" id="KW-1133">Transmembrane helix</keyword>
<organism evidence="13 14">
    <name type="scientific">Ruicaihuangia caeni</name>
    <dbReference type="NCBI Taxonomy" id="3042517"/>
    <lineage>
        <taxon>Bacteria</taxon>
        <taxon>Bacillati</taxon>
        <taxon>Actinomycetota</taxon>
        <taxon>Actinomycetes</taxon>
        <taxon>Micrococcales</taxon>
        <taxon>Microbacteriaceae</taxon>
        <taxon>Ruicaihuangia</taxon>
    </lineage>
</organism>